<keyword evidence="5" id="KW-1185">Reference proteome</keyword>
<protein>
    <recommendedName>
        <fullName evidence="3">At5g54830-like domain-containing protein</fullName>
    </recommendedName>
</protein>
<accession>A0A9N9T770</accession>
<feature type="domain" description="At5g54830-like" evidence="3">
    <location>
        <begin position="23"/>
        <end position="58"/>
    </location>
</feature>
<dbReference type="Proteomes" id="UP001153709">
    <property type="component" value="Chromosome 6"/>
</dbReference>
<evidence type="ECO:0000313" key="5">
    <source>
        <dbReference type="Proteomes" id="UP001153709"/>
    </source>
</evidence>
<dbReference type="EMBL" id="OU898281">
    <property type="protein sequence ID" value="CAG9835622.1"/>
    <property type="molecule type" value="Genomic_DNA"/>
</dbReference>
<dbReference type="AlphaFoldDB" id="A0A9N9T770"/>
<dbReference type="PANTHER" id="PTHR24036:SF13">
    <property type="entry name" value="PROTEIN SKELETOR, ISOFORMS D_E"/>
    <property type="match status" value="1"/>
</dbReference>
<gene>
    <name evidence="4" type="ORF">DIABBA_LOCUS8798</name>
</gene>
<evidence type="ECO:0000259" key="3">
    <source>
        <dbReference type="Pfam" id="PF25489"/>
    </source>
</evidence>
<feature type="compositionally biased region" description="Polar residues" evidence="2">
    <location>
        <begin position="600"/>
        <end position="612"/>
    </location>
</feature>
<dbReference type="InterPro" id="IPR057443">
    <property type="entry name" value="At5g54830-like"/>
</dbReference>
<name>A0A9N9T770_DIABA</name>
<sequence length="618" mass="70044">MDADDFPSFGAYQRSLELKCDQGEPGFIQWTPDKNTPDTVYYHCFTHRYLGWKIHVLDSCDRKAEASEIKPAIVPAPQSILDKLDTDLEDSPSLRVETRVKQINIITEDIEDKDTKSIISEKVTSAPVEKSSEQLPNLNPLQTPAQQYFHLRTRPNFHYYQQPEHLHYFKPSTLLNTGLESTKTILVPSTTSTTTTTTITTTSSEKPTTPKLVDNIAVASDNLANETYLVPPPLHYHENVNVIYRRPVNYLPMPVKMVPQGAYLKRYYGGPHVSYKKPILRVPNYRYKQPAVSPYIVYVKQPPLTTKAPIENQVRPFIEKPVFEEIRNIEISPQQASTEKEPEIQTAPSTSVADIVPNFLRPAFNTGFKPGSIKIESGFKPIITKEFQDRIDEDEPVVEYESEKGVLQINDTEKFETKPIHAFEPMFIPSPPFKPTKEKKVKITKRPVSKKRQQYTKIVVKRPRSISDILEEPIAEANERVESYYLPPTNAQPVEVVREPSNIDIDVPESNPMLGTPPDIVITYDGKKLSGQSLTAKLSDRPTIVSPRLSKASAYLTARPQFGRFRGELPPLNLDFINKNAPQLQNSAGVLNRELDTPLPSENEQKTISTRLSRVKSI</sequence>
<evidence type="ECO:0000313" key="4">
    <source>
        <dbReference type="EMBL" id="CAG9835622.1"/>
    </source>
</evidence>
<keyword evidence="1" id="KW-0677">Repeat</keyword>
<evidence type="ECO:0000256" key="2">
    <source>
        <dbReference type="SAM" id="MobiDB-lite"/>
    </source>
</evidence>
<dbReference type="OrthoDB" id="2448405at2759"/>
<dbReference type="InterPro" id="IPR052126">
    <property type="entry name" value="Spindle_Org/Thrombomodulin"/>
</dbReference>
<organism evidence="4 5">
    <name type="scientific">Diabrotica balteata</name>
    <name type="common">Banded cucumber beetle</name>
    <dbReference type="NCBI Taxonomy" id="107213"/>
    <lineage>
        <taxon>Eukaryota</taxon>
        <taxon>Metazoa</taxon>
        <taxon>Ecdysozoa</taxon>
        <taxon>Arthropoda</taxon>
        <taxon>Hexapoda</taxon>
        <taxon>Insecta</taxon>
        <taxon>Pterygota</taxon>
        <taxon>Neoptera</taxon>
        <taxon>Endopterygota</taxon>
        <taxon>Coleoptera</taxon>
        <taxon>Polyphaga</taxon>
        <taxon>Cucujiformia</taxon>
        <taxon>Chrysomeloidea</taxon>
        <taxon>Chrysomelidae</taxon>
        <taxon>Galerucinae</taxon>
        <taxon>Diabroticina</taxon>
        <taxon>Diabroticites</taxon>
        <taxon>Diabrotica</taxon>
    </lineage>
</organism>
<dbReference type="Pfam" id="PF25489">
    <property type="entry name" value="At5g54830"/>
    <property type="match status" value="1"/>
</dbReference>
<reference evidence="4" key="1">
    <citation type="submission" date="2022-01" db="EMBL/GenBank/DDBJ databases">
        <authorList>
            <person name="King R."/>
        </authorList>
    </citation>
    <scope>NUCLEOTIDE SEQUENCE</scope>
</reference>
<dbReference type="PANTHER" id="PTHR24036">
    <property type="entry name" value="SKELETOR-RELATED"/>
    <property type="match status" value="1"/>
</dbReference>
<feature type="region of interest" description="Disordered" evidence="2">
    <location>
        <begin position="594"/>
        <end position="618"/>
    </location>
</feature>
<proteinExistence type="predicted"/>
<evidence type="ECO:0000256" key="1">
    <source>
        <dbReference type="ARBA" id="ARBA00022737"/>
    </source>
</evidence>